<proteinExistence type="predicted"/>
<name>A0A1T1HDB9_OCELI</name>
<gene>
    <name evidence="1" type="ORF">BTA35_0207625</name>
</gene>
<protein>
    <submittedName>
        <fullName evidence="1">Regulator</fullName>
    </submittedName>
</protein>
<dbReference type="EMBL" id="MTSD02000002">
    <property type="protein sequence ID" value="OOV87859.1"/>
    <property type="molecule type" value="Genomic_DNA"/>
</dbReference>
<reference evidence="1" key="1">
    <citation type="submission" date="2017-02" db="EMBL/GenBank/DDBJ databases">
        <title>Draft Genome Sequence of the Salt Water Bacterium Oceanospirillum linum ATCC 11336.</title>
        <authorList>
            <person name="Trachtenberg A.M."/>
            <person name="Carney J.G."/>
            <person name="Linnane J.D."/>
            <person name="Rheaume B.A."/>
            <person name="Pitts N.L."/>
            <person name="Mykles D.L."/>
            <person name="Maclea K.S."/>
        </authorList>
    </citation>
    <scope>NUCLEOTIDE SEQUENCE [LARGE SCALE GENOMIC DNA]</scope>
    <source>
        <strain evidence="1">ATCC 11336</strain>
    </source>
</reference>
<keyword evidence="2" id="KW-1185">Reference proteome</keyword>
<sequence>MPTYDYRCEANGEVYEVRHPMAQTVETWEQLCEVGGLELGNLDPQTPVTKLLTAAGVVKSSALRNPTPPPCMTGGGCSGGGCGV</sequence>
<dbReference type="Proteomes" id="UP000190064">
    <property type="component" value="Unassembled WGS sequence"/>
</dbReference>
<dbReference type="RefSeq" id="WP_078319208.1">
    <property type="nucleotide sequence ID" value="NZ_FXTS01000002.1"/>
</dbReference>
<comment type="caution">
    <text evidence="1">The sequence shown here is derived from an EMBL/GenBank/DDBJ whole genome shotgun (WGS) entry which is preliminary data.</text>
</comment>
<evidence type="ECO:0000313" key="1">
    <source>
        <dbReference type="EMBL" id="OOV87859.1"/>
    </source>
</evidence>
<accession>A0A1T1HDB9</accession>
<organism evidence="1 2">
    <name type="scientific">Oceanospirillum linum</name>
    <dbReference type="NCBI Taxonomy" id="966"/>
    <lineage>
        <taxon>Bacteria</taxon>
        <taxon>Pseudomonadati</taxon>
        <taxon>Pseudomonadota</taxon>
        <taxon>Gammaproteobacteria</taxon>
        <taxon>Oceanospirillales</taxon>
        <taxon>Oceanospirillaceae</taxon>
        <taxon>Oceanospirillum</taxon>
    </lineage>
</organism>
<dbReference type="AlphaFoldDB" id="A0A1T1HDB9"/>
<evidence type="ECO:0000313" key="2">
    <source>
        <dbReference type="Proteomes" id="UP000190064"/>
    </source>
</evidence>